<dbReference type="NCBIfam" id="TIGR01162">
    <property type="entry name" value="purE"/>
    <property type="match status" value="1"/>
</dbReference>
<dbReference type="Pfam" id="PF02222">
    <property type="entry name" value="ATP-grasp"/>
    <property type="match status" value="1"/>
</dbReference>
<dbReference type="GO" id="GO:0046872">
    <property type="term" value="F:metal ion binding"/>
    <property type="evidence" value="ECO:0007669"/>
    <property type="project" value="InterPro"/>
</dbReference>
<dbReference type="PROSITE" id="PS50975">
    <property type="entry name" value="ATP_GRASP"/>
    <property type="match status" value="1"/>
</dbReference>
<dbReference type="Pfam" id="PF22660">
    <property type="entry name" value="RS_preATP-grasp-like"/>
    <property type="match status" value="1"/>
</dbReference>
<keyword evidence="7 11" id="KW-0658">Purine biosynthesis</keyword>
<dbReference type="FunFam" id="3.30.470.20:FF:000037">
    <property type="entry name" value="Phosphoribosylaminoimidazole carboxylase, chloroplastic"/>
    <property type="match status" value="1"/>
</dbReference>
<dbReference type="Gene3D" id="3.40.50.1970">
    <property type="match status" value="1"/>
</dbReference>
<evidence type="ECO:0000256" key="2">
    <source>
        <dbReference type="ARBA" id="ARBA00004747"/>
    </source>
</evidence>
<evidence type="ECO:0000256" key="1">
    <source>
        <dbReference type="ARBA" id="ARBA00001244"/>
    </source>
</evidence>
<dbReference type="HOGENOM" id="CLU_011534_2_1_1"/>
<dbReference type="OrthoDB" id="15425at2759"/>
<evidence type="ECO:0000313" key="13">
    <source>
        <dbReference type="EMBL" id="CCC71525.1"/>
    </source>
</evidence>
<organism evidence="13 14">
    <name type="scientific">Naumovozyma castellii</name>
    <name type="common">Yeast</name>
    <name type="synonym">Saccharomyces castellii</name>
    <dbReference type="NCBI Taxonomy" id="27288"/>
    <lineage>
        <taxon>Eukaryota</taxon>
        <taxon>Fungi</taxon>
        <taxon>Dikarya</taxon>
        <taxon>Ascomycota</taxon>
        <taxon>Saccharomycotina</taxon>
        <taxon>Saccharomycetes</taxon>
        <taxon>Saccharomycetales</taxon>
        <taxon>Saccharomycetaceae</taxon>
        <taxon>Naumovozyma</taxon>
    </lineage>
</organism>
<feature type="domain" description="ATP-grasp" evidence="12">
    <location>
        <begin position="110"/>
        <end position="298"/>
    </location>
</feature>
<dbReference type="NCBIfam" id="NF004679">
    <property type="entry name" value="PRK06019.1-5"/>
    <property type="match status" value="1"/>
</dbReference>
<evidence type="ECO:0000256" key="9">
    <source>
        <dbReference type="ARBA" id="ARBA00022840"/>
    </source>
</evidence>
<dbReference type="KEGG" id="ncs:NCAS_0H02150"/>
<dbReference type="InterPro" id="IPR040686">
    <property type="entry name" value="PurK_C"/>
</dbReference>
<dbReference type="UniPathway" id="UPA00074">
    <property type="reaction ID" value="UER00130"/>
</dbReference>
<keyword evidence="10 11" id="KW-0456">Lyase</keyword>
<dbReference type="InterPro" id="IPR016185">
    <property type="entry name" value="PreATP-grasp_dom_sf"/>
</dbReference>
<dbReference type="AlphaFoldDB" id="G0VJ46"/>
<dbReference type="Gene3D" id="3.30.470.20">
    <property type="entry name" value="ATP-grasp fold, B domain"/>
    <property type="match status" value="1"/>
</dbReference>
<dbReference type="Proteomes" id="UP000001640">
    <property type="component" value="Chromosome 8"/>
</dbReference>
<dbReference type="InterPro" id="IPR013815">
    <property type="entry name" value="ATP_grasp_subdomain_1"/>
</dbReference>
<comment type="catalytic activity">
    <reaction evidence="1 11">
        <text>5-amino-1-(5-phospho-D-ribosyl)imidazole-4-carboxylate + H(+) = 5-amino-1-(5-phospho-beta-D-ribosyl)imidazole + CO2</text>
        <dbReference type="Rhea" id="RHEA:10792"/>
        <dbReference type="ChEBI" id="CHEBI:15378"/>
        <dbReference type="ChEBI" id="CHEBI:16526"/>
        <dbReference type="ChEBI" id="CHEBI:77657"/>
        <dbReference type="ChEBI" id="CHEBI:137981"/>
        <dbReference type="EC" id="4.1.1.21"/>
    </reaction>
</comment>
<dbReference type="Pfam" id="PF00731">
    <property type="entry name" value="AIRC"/>
    <property type="match status" value="1"/>
</dbReference>
<dbReference type="FunCoup" id="G0VJ46">
    <property type="interactions" value="216"/>
</dbReference>
<dbReference type="eggNOG" id="KOG2835">
    <property type="taxonomic scope" value="Eukaryota"/>
</dbReference>
<dbReference type="SUPFAM" id="SSF56059">
    <property type="entry name" value="Glutathione synthetase ATP-binding domain-like"/>
    <property type="match status" value="1"/>
</dbReference>
<dbReference type="Gene3D" id="3.40.50.20">
    <property type="match status" value="1"/>
</dbReference>
<evidence type="ECO:0000313" key="14">
    <source>
        <dbReference type="Proteomes" id="UP000001640"/>
    </source>
</evidence>
<dbReference type="STRING" id="1064592.G0VJ46"/>
<dbReference type="InterPro" id="IPR000031">
    <property type="entry name" value="PurE_dom"/>
</dbReference>
<evidence type="ECO:0000256" key="11">
    <source>
        <dbReference type="PIRNR" id="PIRNR001340"/>
    </source>
</evidence>
<keyword evidence="9 11" id="KW-0067">ATP-binding</keyword>
<dbReference type="Gene3D" id="3.30.1490.20">
    <property type="entry name" value="ATP-grasp fold, A domain"/>
    <property type="match status" value="1"/>
</dbReference>
<keyword evidence="8 11" id="KW-0210">Decarboxylase</keyword>
<keyword evidence="14" id="KW-1185">Reference proteome</keyword>
<dbReference type="InterPro" id="IPR033747">
    <property type="entry name" value="PurE_ClassI"/>
</dbReference>
<reference key="2">
    <citation type="submission" date="2011-08" db="EMBL/GenBank/DDBJ databases">
        <title>Genome sequence of Naumovozyma castellii.</title>
        <authorList>
            <person name="Gordon J.L."/>
            <person name="Armisen D."/>
            <person name="Proux-Wera E."/>
            <person name="OhEigeartaigh S.S."/>
            <person name="Byrne K.P."/>
            <person name="Wolfe K.H."/>
        </authorList>
    </citation>
    <scope>NUCLEOTIDE SEQUENCE</scope>
    <source>
        <strain>Type strain:CBS 4309</strain>
    </source>
</reference>
<dbReference type="EC" id="4.1.1.21" evidence="4 11"/>
<dbReference type="InParanoid" id="G0VJ46"/>
<evidence type="ECO:0000256" key="8">
    <source>
        <dbReference type="ARBA" id="ARBA00022793"/>
    </source>
</evidence>
<dbReference type="HAMAP" id="MF_01929">
    <property type="entry name" value="PurE_classI"/>
    <property type="match status" value="1"/>
</dbReference>
<proteinExistence type="inferred from homology"/>
<sequence length="573" mass="63032">MDQRIVGILGGGQLGRMLVEAANRLNIRTIVLDAPNSPAKQISNSSEHVDGSYTNPQDIEKLAAKCDVLTIEIEHVDVLTLQSVQLTYPNLKIYPTPETIQLIQDKYIQKEHLMKNGINVVESVPILESTESNLVRIGERFDYPFMLKSRTFAYDGRGNFVVKKPEDIPNALKTLKDSPLYAEKWSLFTKELAVMVIRSVNGQVFSYPVVETVHEDNMCHLCYAPARVPDSVQLKAKLLAENAIKSFPGCGIFGVEMFYLENGEILVNEIAPRPHNSGHYTIDACVTSQFEAHLRAILDLPLPKGFTSLSTNSTNAIMLNIIGDKEEKDAELRICKRALNTPGCSVYLYGKESRPKRKIGHVNVISSSMGECERKLSSLLIEDEAPIETSAVERMEANDQEKPIVGIIMGSDSDLPVMSAGCKLLEEFGVPIEVTIVSAHRTPHRMSKYAIEASKRGIKAIIAGAGGAAHLPGMVAAMTPLPVIGVPVKGSCLDGVDSLHSIVQMPRGVPVATVGINNSINAALLAIRILGGFDFQYQTKMNKFLLKQEEEVLEKANIMEDIGYQKYLASMKR</sequence>
<dbReference type="InterPro" id="IPR054350">
    <property type="entry name" value="PurT/PurK_preATP-grasp"/>
</dbReference>
<dbReference type="InterPro" id="IPR005875">
    <property type="entry name" value="PurK"/>
</dbReference>
<dbReference type="GO" id="GO:0005524">
    <property type="term" value="F:ATP binding"/>
    <property type="evidence" value="ECO:0007669"/>
    <property type="project" value="UniProtKB-UniRule"/>
</dbReference>
<dbReference type="SUPFAM" id="SSF52255">
    <property type="entry name" value="N5-CAIR mutase (phosphoribosylaminoimidazole carboxylase, PurE)"/>
    <property type="match status" value="1"/>
</dbReference>
<dbReference type="InterPro" id="IPR011761">
    <property type="entry name" value="ATP-grasp"/>
</dbReference>
<protein>
    <recommendedName>
        <fullName evidence="5 11">Phosphoribosylaminoimidazole carboxylase</fullName>
        <ecNumber evidence="4 11">4.1.1.21</ecNumber>
    </recommendedName>
</protein>
<reference evidence="13 14" key="1">
    <citation type="journal article" date="2011" name="Proc. Natl. Acad. Sci. U.S.A.">
        <title>Evolutionary erosion of yeast sex chromosomes by mating-type switching accidents.</title>
        <authorList>
            <person name="Gordon J.L."/>
            <person name="Armisen D."/>
            <person name="Proux-Wera E."/>
            <person name="Oheigeartaigh S.S."/>
            <person name="Byrne K.P."/>
            <person name="Wolfe K.H."/>
        </authorList>
    </citation>
    <scope>NUCLEOTIDE SEQUENCE [LARGE SCALE GENOMIC DNA]</scope>
    <source>
        <strain evidence="14">ATCC 76901 / BCRC 22586 / CBS 4309 / NBRC 1992 / NRRL Y-12630</strain>
    </source>
</reference>
<dbReference type="InterPro" id="IPR016301">
    <property type="entry name" value="Ade2_fungi/plant"/>
</dbReference>
<dbReference type="Pfam" id="PF17769">
    <property type="entry name" value="PurK_C"/>
    <property type="match status" value="1"/>
</dbReference>
<evidence type="ECO:0000256" key="6">
    <source>
        <dbReference type="ARBA" id="ARBA00022741"/>
    </source>
</evidence>
<dbReference type="OMA" id="ITFDHEH"/>
<comment type="similarity">
    <text evidence="3 11">In the C-terminal section; belongs to the AIR carboxylase family. Class I subfamily.</text>
</comment>
<dbReference type="GO" id="GO:0006144">
    <property type="term" value="P:purine nucleobase metabolic process"/>
    <property type="evidence" value="ECO:0007669"/>
    <property type="project" value="EnsemblFungi"/>
</dbReference>
<dbReference type="InterPro" id="IPR011054">
    <property type="entry name" value="Rudment_hybrid_motif"/>
</dbReference>
<evidence type="ECO:0000259" key="12">
    <source>
        <dbReference type="PROSITE" id="PS50975"/>
    </source>
</evidence>
<dbReference type="GO" id="GO:0006189">
    <property type="term" value="P:'de novo' IMP biosynthetic process"/>
    <property type="evidence" value="ECO:0007669"/>
    <property type="project" value="UniProtKB-UniRule"/>
</dbReference>
<dbReference type="FunFam" id="3.40.50.20:FF:000030">
    <property type="entry name" value="Phosphoribosylaminoimidazole carboxylase"/>
    <property type="match status" value="1"/>
</dbReference>
<gene>
    <name evidence="13" type="primary">NCAS0H02150</name>
    <name evidence="13" type="ordered locus">NCAS_0H02150</name>
</gene>
<comment type="pathway">
    <text evidence="2 11">Purine metabolism; IMP biosynthesis via de novo pathway; 5-amino-1-(5-phospho-D-ribosyl)imidazole-4-carboxylate from 5-amino-1-(5-phospho-D-ribosyl)imidazole (carboxylase route): step 1/1.</text>
</comment>
<evidence type="ECO:0000256" key="10">
    <source>
        <dbReference type="ARBA" id="ARBA00023239"/>
    </source>
</evidence>
<dbReference type="GeneID" id="96905202"/>
<dbReference type="SUPFAM" id="SSF51246">
    <property type="entry name" value="Rudiment single hybrid motif"/>
    <property type="match status" value="1"/>
</dbReference>
<dbReference type="SMART" id="SM01001">
    <property type="entry name" value="AIRC"/>
    <property type="match status" value="1"/>
</dbReference>
<dbReference type="GO" id="GO:0004638">
    <property type="term" value="F:phosphoribosylaminoimidazole carboxylase activity"/>
    <property type="evidence" value="ECO:0007669"/>
    <property type="project" value="UniProtKB-UniRule"/>
</dbReference>
<evidence type="ECO:0000256" key="4">
    <source>
        <dbReference type="ARBA" id="ARBA00012329"/>
    </source>
</evidence>
<dbReference type="RefSeq" id="XP_003677872.1">
    <property type="nucleotide sequence ID" value="XM_003677824.1"/>
</dbReference>
<dbReference type="PANTHER" id="PTHR11609:SF5">
    <property type="entry name" value="PHOSPHORIBOSYLAMINOIMIDAZOLE CARBOXYLASE"/>
    <property type="match status" value="1"/>
</dbReference>
<dbReference type="SUPFAM" id="SSF52440">
    <property type="entry name" value="PreATP-grasp domain"/>
    <property type="match status" value="1"/>
</dbReference>
<dbReference type="InterPro" id="IPR003135">
    <property type="entry name" value="ATP-grasp_carboxylate-amine"/>
</dbReference>
<name>G0VJ46_NAUCA</name>
<dbReference type="FunFam" id="3.40.50.1970:FF:000013">
    <property type="entry name" value="Phosphoribosylaminoimidazole carboxylase"/>
    <property type="match status" value="1"/>
</dbReference>
<evidence type="ECO:0000256" key="3">
    <source>
        <dbReference type="ARBA" id="ARBA00006114"/>
    </source>
</evidence>
<dbReference type="NCBIfam" id="TIGR01161">
    <property type="entry name" value="purK"/>
    <property type="match status" value="1"/>
</dbReference>
<dbReference type="HAMAP" id="MF_01928">
    <property type="entry name" value="PurK"/>
    <property type="match status" value="1"/>
</dbReference>
<evidence type="ECO:0000256" key="5">
    <source>
        <dbReference type="ARBA" id="ARBA00021059"/>
    </source>
</evidence>
<dbReference type="PANTHER" id="PTHR11609">
    <property type="entry name" value="PURINE BIOSYNTHESIS PROTEIN 6/7, PUR6/7"/>
    <property type="match status" value="1"/>
</dbReference>
<dbReference type="PIRSF" id="PIRSF001340">
    <property type="entry name" value="AIR_carboxylase"/>
    <property type="match status" value="1"/>
</dbReference>
<dbReference type="EMBL" id="HE576759">
    <property type="protein sequence ID" value="CCC71525.1"/>
    <property type="molecule type" value="Genomic_DNA"/>
</dbReference>
<evidence type="ECO:0000256" key="7">
    <source>
        <dbReference type="ARBA" id="ARBA00022755"/>
    </source>
</evidence>
<accession>G0VJ46</accession>
<keyword evidence="6 11" id="KW-0547">Nucleotide-binding</keyword>